<keyword evidence="1" id="KW-1133">Transmembrane helix</keyword>
<keyword evidence="1" id="KW-0472">Membrane</keyword>
<evidence type="ECO:0000313" key="2">
    <source>
        <dbReference type="EMBL" id="GAA4449272.1"/>
    </source>
</evidence>
<evidence type="ECO:0000256" key="1">
    <source>
        <dbReference type="SAM" id="Phobius"/>
    </source>
</evidence>
<name>A0ABP8MHJ8_9BACT</name>
<accession>A0ABP8MHJ8</accession>
<keyword evidence="3" id="KW-1185">Reference proteome</keyword>
<dbReference type="Proteomes" id="UP001501410">
    <property type="component" value="Unassembled WGS sequence"/>
</dbReference>
<proteinExistence type="predicted"/>
<evidence type="ECO:0000313" key="3">
    <source>
        <dbReference type="Proteomes" id="UP001501410"/>
    </source>
</evidence>
<feature type="transmembrane region" description="Helical" evidence="1">
    <location>
        <begin position="7"/>
        <end position="24"/>
    </location>
</feature>
<keyword evidence="1" id="KW-0812">Transmembrane</keyword>
<protein>
    <submittedName>
        <fullName evidence="2">Uncharacterized protein</fullName>
    </submittedName>
</protein>
<dbReference type="EMBL" id="BAABEZ010000001">
    <property type="protein sequence ID" value="GAA4449272.1"/>
    <property type="molecule type" value="Genomic_DNA"/>
</dbReference>
<dbReference type="NCBIfam" id="NF040557">
    <property type="entry name" value="CAS_Csx27"/>
    <property type="match status" value="1"/>
</dbReference>
<organism evidence="2 3">
    <name type="scientific">Rurimicrobium arvi</name>
    <dbReference type="NCBI Taxonomy" id="2049916"/>
    <lineage>
        <taxon>Bacteria</taxon>
        <taxon>Pseudomonadati</taxon>
        <taxon>Bacteroidota</taxon>
        <taxon>Chitinophagia</taxon>
        <taxon>Chitinophagales</taxon>
        <taxon>Chitinophagaceae</taxon>
        <taxon>Rurimicrobium</taxon>
    </lineage>
</organism>
<feature type="transmembrane region" description="Helical" evidence="1">
    <location>
        <begin position="44"/>
        <end position="62"/>
    </location>
</feature>
<reference evidence="3" key="1">
    <citation type="journal article" date="2019" name="Int. J. Syst. Evol. Microbiol.">
        <title>The Global Catalogue of Microorganisms (GCM) 10K type strain sequencing project: providing services to taxonomists for standard genome sequencing and annotation.</title>
        <authorList>
            <consortium name="The Broad Institute Genomics Platform"/>
            <consortium name="The Broad Institute Genome Sequencing Center for Infectious Disease"/>
            <person name="Wu L."/>
            <person name="Ma J."/>
        </authorList>
    </citation>
    <scope>NUCLEOTIDE SEQUENCE [LARGE SCALE GENOMIC DNA]</scope>
    <source>
        <strain evidence="3">JCM 31921</strain>
    </source>
</reference>
<sequence length="207" mass="23792">MDKLSIYEFLSYFLPGVAGTYIALQLVPESLQLFTSIGEFADGLVFTIVALCLGLLLHRISFSLSNKKWYKKIIMSPVDIIVTKNPENIKAVFAQIDNQFNEERLNGGQLFDYAYHYLEFADKITPAKSFQSIYFFLRNLALLLTLWLVLLLVGVIFHYQFNKCMTLIIAFLICLPLLTSAANFYREKMVVRIFNTFAVAMKLQRQA</sequence>
<dbReference type="RefSeq" id="WP_344821989.1">
    <property type="nucleotide sequence ID" value="NZ_BAABEZ010000001.1"/>
</dbReference>
<comment type="caution">
    <text evidence="2">The sequence shown here is derived from an EMBL/GenBank/DDBJ whole genome shotgun (WGS) entry which is preliminary data.</text>
</comment>
<feature type="transmembrane region" description="Helical" evidence="1">
    <location>
        <begin position="140"/>
        <end position="159"/>
    </location>
</feature>
<feature type="transmembrane region" description="Helical" evidence="1">
    <location>
        <begin position="165"/>
        <end position="185"/>
    </location>
</feature>
<gene>
    <name evidence="2" type="ORF">GCM10023092_03120</name>
</gene>